<feature type="compositionally biased region" description="Basic and acidic residues" evidence="3">
    <location>
        <begin position="29"/>
        <end position="47"/>
    </location>
</feature>
<dbReference type="InterPro" id="IPR001611">
    <property type="entry name" value="Leu-rich_rpt"/>
</dbReference>
<organism evidence="6">
    <name type="scientific">Rodentolepis nana</name>
    <name type="common">Dwarf tapeworm</name>
    <name type="synonym">Hymenolepis nana</name>
    <dbReference type="NCBI Taxonomy" id="102285"/>
    <lineage>
        <taxon>Eukaryota</taxon>
        <taxon>Metazoa</taxon>
        <taxon>Spiralia</taxon>
        <taxon>Lophotrochozoa</taxon>
        <taxon>Platyhelminthes</taxon>
        <taxon>Cestoda</taxon>
        <taxon>Eucestoda</taxon>
        <taxon>Cyclophyllidea</taxon>
        <taxon>Hymenolepididae</taxon>
        <taxon>Rodentolepis</taxon>
    </lineage>
</organism>
<evidence type="ECO:0000256" key="3">
    <source>
        <dbReference type="SAM" id="MobiDB-lite"/>
    </source>
</evidence>
<dbReference type="PANTHER" id="PTHR46652:SF3">
    <property type="entry name" value="LEUCINE-RICH REPEAT-CONTAINING PROTEIN 9"/>
    <property type="match status" value="1"/>
</dbReference>
<dbReference type="Pfam" id="PF14580">
    <property type="entry name" value="LRR_9"/>
    <property type="match status" value="1"/>
</dbReference>
<evidence type="ECO:0000256" key="1">
    <source>
        <dbReference type="ARBA" id="ARBA00022614"/>
    </source>
</evidence>
<name>A0A0R3T5J8_RODNA</name>
<feature type="region of interest" description="Disordered" evidence="3">
    <location>
        <begin position="1"/>
        <end position="52"/>
    </location>
</feature>
<dbReference type="InterPro" id="IPR050836">
    <property type="entry name" value="SDS22/Internalin_LRR"/>
</dbReference>
<keyword evidence="1" id="KW-0433">Leucine-rich repeat</keyword>
<feature type="compositionally biased region" description="Acidic residues" evidence="3">
    <location>
        <begin position="332"/>
        <end position="350"/>
    </location>
</feature>
<dbReference type="OrthoDB" id="271226at2759"/>
<dbReference type="PANTHER" id="PTHR46652">
    <property type="entry name" value="LEUCINE-RICH REPEAT AND IQ DOMAIN-CONTAINING PROTEIN 1-RELATED"/>
    <property type="match status" value="1"/>
</dbReference>
<dbReference type="STRING" id="102285.A0A0R3T5J8"/>
<dbReference type="AlphaFoldDB" id="A0A0R3T5J8"/>
<dbReference type="SMART" id="SM00365">
    <property type="entry name" value="LRR_SD22"/>
    <property type="match status" value="5"/>
</dbReference>
<keyword evidence="2" id="KW-0677">Repeat</keyword>
<dbReference type="WBParaSite" id="HNAJ_0000233601-mRNA-1">
    <property type="protein sequence ID" value="HNAJ_0000233601-mRNA-1"/>
    <property type="gene ID" value="HNAJ_0000233601"/>
</dbReference>
<reference evidence="6" key="1">
    <citation type="submission" date="2017-02" db="UniProtKB">
        <authorList>
            <consortium name="WormBaseParasite"/>
        </authorList>
    </citation>
    <scope>IDENTIFICATION</scope>
</reference>
<evidence type="ECO:0000313" key="5">
    <source>
        <dbReference type="Proteomes" id="UP000278807"/>
    </source>
</evidence>
<protein>
    <submittedName>
        <fullName evidence="6">Leucine-rich repeat-containing protein 23</fullName>
    </submittedName>
</protein>
<feature type="compositionally biased region" description="Acidic residues" evidence="3">
    <location>
        <begin position="16"/>
        <end position="28"/>
    </location>
</feature>
<sequence>MSSIEETVSEGSYKNEEEEEEEEEEGKVDDESKNSKSESEDENRISNDEITPMVIPDKPLTHELAACCLSLLHRLGYGFSHAFTKFTCTNKKITDISILENFRFLRFVNLSYNYISDLTPLFAAEYLMYLKVDHNYVTLPGTHKNLQYLQFMDLSYNKLKSTDYINHGRLKHLILNNNEIETLRGIDAPPLNQFKLRSLETLELHGNKITSTDGLENLYALKTLYCSGNRLRSVGDLSKMQGLVTLYLMDNRIEHLDGFINGLPKLKYLNLGTLILSGNPVADRENYRQITLGMINKLRRLDREKTTPEELSNSHNFFQTLDERYIDKGVEEDNQDDNEIAEDVDVDDDKESAVDDKKIDSDIEENEEEEAET</sequence>
<dbReference type="PROSITE" id="PS51450">
    <property type="entry name" value="LRR"/>
    <property type="match status" value="2"/>
</dbReference>
<feature type="compositionally biased region" description="Basic and acidic residues" evidence="3">
    <location>
        <begin position="351"/>
        <end position="361"/>
    </location>
</feature>
<dbReference type="SUPFAM" id="SSF52058">
    <property type="entry name" value="L domain-like"/>
    <property type="match status" value="1"/>
</dbReference>
<reference evidence="4 5" key="2">
    <citation type="submission" date="2018-11" db="EMBL/GenBank/DDBJ databases">
        <authorList>
            <consortium name="Pathogen Informatics"/>
        </authorList>
    </citation>
    <scope>NUCLEOTIDE SEQUENCE [LARGE SCALE GENOMIC DNA]</scope>
</reference>
<dbReference type="Proteomes" id="UP000278807">
    <property type="component" value="Unassembled WGS sequence"/>
</dbReference>
<feature type="compositionally biased region" description="Polar residues" evidence="3">
    <location>
        <begin position="1"/>
        <end position="12"/>
    </location>
</feature>
<accession>A0A0R3T5J8</accession>
<dbReference type="Gene3D" id="3.80.10.10">
    <property type="entry name" value="Ribonuclease Inhibitor"/>
    <property type="match status" value="2"/>
</dbReference>
<evidence type="ECO:0000256" key="2">
    <source>
        <dbReference type="ARBA" id="ARBA00022737"/>
    </source>
</evidence>
<evidence type="ECO:0000313" key="4">
    <source>
        <dbReference type="EMBL" id="VDN98194.1"/>
    </source>
</evidence>
<keyword evidence="5" id="KW-1185">Reference proteome</keyword>
<feature type="region of interest" description="Disordered" evidence="3">
    <location>
        <begin position="328"/>
        <end position="373"/>
    </location>
</feature>
<dbReference type="EMBL" id="UZAE01001117">
    <property type="protein sequence ID" value="VDN98194.1"/>
    <property type="molecule type" value="Genomic_DNA"/>
</dbReference>
<gene>
    <name evidence="4" type="ORF">HNAJ_LOCUS2335</name>
</gene>
<dbReference type="InterPro" id="IPR032675">
    <property type="entry name" value="LRR_dom_sf"/>
</dbReference>
<proteinExistence type="predicted"/>
<feature type="compositionally biased region" description="Acidic residues" evidence="3">
    <location>
        <begin position="362"/>
        <end position="373"/>
    </location>
</feature>
<evidence type="ECO:0000313" key="6">
    <source>
        <dbReference type="WBParaSite" id="HNAJ_0000233601-mRNA-1"/>
    </source>
</evidence>